<protein>
    <submittedName>
        <fullName evidence="2">Uncharacterized protein</fullName>
    </submittedName>
</protein>
<keyword evidence="1" id="KW-0472">Membrane</keyword>
<gene>
    <name evidence="2" type="ORF">HSACCH_01055</name>
</gene>
<accession>M5EDH6</accession>
<dbReference type="Proteomes" id="UP000012063">
    <property type="component" value="Unassembled WGS sequence"/>
</dbReference>
<feature type="transmembrane region" description="Helical" evidence="1">
    <location>
        <begin position="128"/>
        <end position="146"/>
    </location>
</feature>
<reference evidence="3" key="1">
    <citation type="journal article" date="2013" name="Genome Announc.">
        <title>Genome Sequence of Halanaerobium saccharolyticum subsp. saccharolyticum Strain DSM 6643T, a Halophilic Hydrogen-Producing Bacterium.</title>
        <authorList>
            <person name="Kivisto A."/>
            <person name="Larjo A."/>
            <person name="Ciranna A."/>
            <person name="Santala V."/>
            <person name="Roos C."/>
            <person name="Karp M."/>
        </authorList>
    </citation>
    <scope>NUCLEOTIDE SEQUENCE [LARGE SCALE GENOMIC DNA]</scope>
    <source>
        <strain evidence="3">DSM 6643</strain>
    </source>
</reference>
<keyword evidence="1" id="KW-1133">Transmembrane helix</keyword>
<keyword evidence="3" id="KW-1185">Reference proteome</keyword>
<evidence type="ECO:0000313" key="2">
    <source>
        <dbReference type="EMBL" id="CCU79049.1"/>
    </source>
</evidence>
<feature type="transmembrane region" description="Helical" evidence="1">
    <location>
        <begin position="12"/>
        <end position="32"/>
    </location>
</feature>
<keyword evidence="1" id="KW-0812">Transmembrane</keyword>
<comment type="caution">
    <text evidence="2">The sequence shown here is derived from an EMBL/GenBank/DDBJ whole genome shotgun (WGS) entry which is preliminary data.</text>
</comment>
<evidence type="ECO:0000256" key="1">
    <source>
        <dbReference type="SAM" id="Phobius"/>
    </source>
</evidence>
<dbReference type="STRING" id="1293054.HSACCH_01055"/>
<sequence length="826" mass="98620">MDNKFEKFNEKLKIFSCYLIFALIILILSGFMEKFIIEFGFIRSVYLSGNNFYQSFLLSLWGIQTTISILTFTLIPFILSKLDIKVLGMNSFKFLNTVTVFKIRYWESLIYSLILILLNGWFVLEEKYLSVFLVFGFTILFVSTLTRKTFKYIIKPDKLESEIKEIIKKELKECLSEEKETLSSNIINLNQDFEENIKRGNVIKAINELNFIRKLFFISDKNASSSNKEITKVLHELLKDNVNTLIKNDYITEAKEFILESYNKFFELEEPKFKLDLYIEVQSWMEKLRYYDRVQLKKIKPIDLINYFYKNPVKRLNYGSLDKDLFSRYSYIITQNSKLNFKEKYNIFYRLLERNILINKNENMLTALEILKTLLDFEDIKMFARGINYVLNMSVSKEKESNIIILTLSIYFYYIIYKNEEIHNGFRNNLKKVVEGIEIIDFTSHFSKNVVFPKEIILNENIFKYYEKVRDLLLNQLKWEETPTINFSGEAHIMKMPFVIKEFFVFYVFTYGNVYLEKDINNNLSEDELFSILDSFFDNEGELKENIKSNYNNFLELYKTEKQQDKIKEFYQLFNKTYKEKHLNRVLDLSYNINKINNNFNVFQKEELNLLNSISYLNLSDKNVKSKSKTFSHNITVPTQSLEEEYSLKQLKGSCKDLVLQTIKKKLINIFDVILIDARTDSGLKSIITKLKELESNIDVAFESDFLLSFIFRKSNFEGEYYRLTKNIKRYENKYNYNFYINSSKFNFYLGDFNIQLLNIKEEMINKDNIDKEDGLFKIATMNDVKVYLSEEELKEYLCKMNRLIKLEYKLFISDEKNNGFIIKMN</sequence>
<proteinExistence type="predicted"/>
<dbReference type="EMBL" id="CAUI01000015">
    <property type="protein sequence ID" value="CCU79049.1"/>
    <property type="molecule type" value="Genomic_DNA"/>
</dbReference>
<evidence type="ECO:0000313" key="3">
    <source>
        <dbReference type="Proteomes" id="UP000012063"/>
    </source>
</evidence>
<feature type="transmembrane region" description="Helical" evidence="1">
    <location>
        <begin position="103"/>
        <end position="122"/>
    </location>
</feature>
<name>M5EDH6_9FIRM</name>
<organism evidence="2 3">
    <name type="scientific">Halanaerobium saccharolyticum subsp. saccharolyticum DSM 6643</name>
    <dbReference type="NCBI Taxonomy" id="1293054"/>
    <lineage>
        <taxon>Bacteria</taxon>
        <taxon>Bacillati</taxon>
        <taxon>Bacillota</taxon>
        <taxon>Clostridia</taxon>
        <taxon>Halanaerobiales</taxon>
        <taxon>Halanaerobiaceae</taxon>
        <taxon>Halanaerobium</taxon>
    </lineage>
</organism>
<dbReference type="InParanoid" id="M5EDH6"/>
<feature type="transmembrane region" description="Helical" evidence="1">
    <location>
        <begin position="52"/>
        <end position="82"/>
    </location>
</feature>
<dbReference type="RefSeq" id="WP_005488427.1">
    <property type="nucleotide sequence ID" value="NZ_CAUI01000015.1"/>
</dbReference>
<dbReference type="AlphaFoldDB" id="M5EDH6"/>
<dbReference type="OrthoDB" id="9789465at2"/>